<dbReference type="GO" id="GO:0015188">
    <property type="term" value="F:L-isoleucine transmembrane transporter activity"/>
    <property type="evidence" value="ECO:0007669"/>
    <property type="project" value="TreeGrafter"/>
</dbReference>
<evidence type="ECO:0000256" key="4">
    <source>
        <dbReference type="ARBA" id="ARBA00022840"/>
    </source>
</evidence>
<name>A0A0C6P9M7_BORBO</name>
<dbReference type="InterPro" id="IPR051120">
    <property type="entry name" value="ABC_AA/LPS_Transport"/>
</dbReference>
<dbReference type="HOGENOM" id="CLU_000604_1_2_4"/>
<dbReference type="GO" id="GO:0015808">
    <property type="term" value="P:L-alanine transport"/>
    <property type="evidence" value="ECO:0007669"/>
    <property type="project" value="TreeGrafter"/>
</dbReference>
<dbReference type="KEGG" id="bbh:BN112_2867"/>
<dbReference type="CDD" id="cd03219">
    <property type="entry name" value="ABC_Mj1267_LivG_branched"/>
    <property type="match status" value="1"/>
</dbReference>
<feature type="domain" description="ABC transporter" evidence="5">
    <location>
        <begin position="2"/>
        <end position="234"/>
    </location>
</feature>
<dbReference type="GO" id="GO:0042941">
    <property type="term" value="P:D-alanine transmembrane transport"/>
    <property type="evidence" value="ECO:0007669"/>
    <property type="project" value="TreeGrafter"/>
</dbReference>
<dbReference type="InterPro" id="IPR003593">
    <property type="entry name" value="AAA+_ATPase"/>
</dbReference>
<reference evidence="6 7" key="1">
    <citation type="journal article" date="2012" name="BMC Genomics">
        <title>Comparative genomics of the classical Bordetella subspecies: the evolution and exchange of virulence-associated diversity amongst closely related pathogens.</title>
        <authorList>
            <person name="Park J."/>
            <person name="Zhang Y."/>
            <person name="Buboltz A.M."/>
            <person name="Zhang X."/>
            <person name="Schuster S.C."/>
            <person name="Ahuja U."/>
            <person name="Liu M."/>
            <person name="Miller J.F."/>
            <person name="Sebaihia M."/>
            <person name="Bentley S.D."/>
            <person name="Parkhill J."/>
            <person name="Harvill E.T."/>
        </authorList>
    </citation>
    <scope>NUCLEOTIDE SEQUENCE [LARGE SCALE GENOMIC DNA]</scope>
    <source>
        <strain evidence="6 7">253</strain>
    </source>
</reference>
<evidence type="ECO:0000313" key="7">
    <source>
        <dbReference type="Proteomes" id="UP000007564"/>
    </source>
</evidence>
<sequence>MLNVENVSVRFGGLVAVDSISFDTDTNRILCIIGPNGAGKTTLFSVLSGFLRPTLGQVRFNGLDVSSMRPDQVALAGIARTFQIVRPFRDMTVLDNVMVGAYARCSRYEEARERALHIIDEVGLHRKRDFLASYLTLPDLKRLEVAKALATQPSYLLLDEVMAGLNLPEQHEVAAMIEKIHQRGVGVLLVEHSLAIVQRLGQHVLCMDSGRKIAEGTARDVIQSEAVQVAYMGVSNA</sequence>
<evidence type="ECO:0000259" key="5">
    <source>
        <dbReference type="PROSITE" id="PS50893"/>
    </source>
</evidence>
<evidence type="ECO:0000256" key="1">
    <source>
        <dbReference type="ARBA" id="ARBA00022448"/>
    </source>
</evidence>
<dbReference type="SMART" id="SM00382">
    <property type="entry name" value="AAA"/>
    <property type="match status" value="1"/>
</dbReference>
<evidence type="ECO:0000313" key="6">
    <source>
        <dbReference type="EMBL" id="CCJ54784.1"/>
    </source>
</evidence>
<dbReference type="OrthoDB" id="9805514at2"/>
<proteinExistence type="predicted"/>
<dbReference type="GO" id="GO:0005524">
    <property type="term" value="F:ATP binding"/>
    <property type="evidence" value="ECO:0007669"/>
    <property type="project" value="UniProtKB-KW"/>
</dbReference>
<accession>A0A0C6P9M7</accession>
<evidence type="ECO:0000256" key="2">
    <source>
        <dbReference type="ARBA" id="ARBA00022475"/>
    </source>
</evidence>
<dbReference type="Proteomes" id="UP000007564">
    <property type="component" value="Chromosome"/>
</dbReference>
<dbReference type="GO" id="GO:0005886">
    <property type="term" value="C:plasma membrane"/>
    <property type="evidence" value="ECO:0007669"/>
    <property type="project" value="TreeGrafter"/>
</dbReference>
<dbReference type="PANTHER" id="PTHR45772">
    <property type="entry name" value="CONSERVED COMPONENT OF ABC TRANSPORTER FOR NATURAL AMINO ACIDS-RELATED"/>
    <property type="match status" value="1"/>
</dbReference>
<keyword evidence="4 6" id="KW-0067">ATP-binding</keyword>
<evidence type="ECO:0000256" key="3">
    <source>
        <dbReference type="ARBA" id="ARBA00022741"/>
    </source>
</evidence>
<dbReference type="Pfam" id="PF00005">
    <property type="entry name" value="ABC_tran"/>
    <property type="match status" value="1"/>
</dbReference>
<dbReference type="InterPro" id="IPR003439">
    <property type="entry name" value="ABC_transporter-like_ATP-bd"/>
</dbReference>
<dbReference type="GO" id="GO:0016887">
    <property type="term" value="F:ATP hydrolysis activity"/>
    <property type="evidence" value="ECO:0007669"/>
    <property type="project" value="InterPro"/>
</dbReference>
<keyword evidence="2" id="KW-0472">Membrane</keyword>
<dbReference type="GO" id="GO:1903806">
    <property type="term" value="P:L-isoleucine import across plasma membrane"/>
    <property type="evidence" value="ECO:0007669"/>
    <property type="project" value="TreeGrafter"/>
</dbReference>
<dbReference type="SUPFAM" id="SSF52540">
    <property type="entry name" value="P-loop containing nucleoside triphosphate hydrolases"/>
    <property type="match status" value="1"/>
</dbReference>
<dbReference type="EMBL" id="HE965806">
    <property type="protein sequence ID" value="CCJ54784.1"/>
    <property type="molecule type" value="Genomic_DNA"/>
</dbReference>
<keyword evidence="1" id="KW-0813">Transport</keyword>
<dbReference type="AlphaFoldDB" id="A0A0C6P9M7"/>
<dbReference type="GO" id="GO:0005304">
    <property type="term" value="F:L-valine transmembrane transporter activity"/>
    <property type="evidence" value="ECO:0007669"/>
    <property type="project" value="TreeGrafter"/>
</dbReference>
<protein>
    <submittedName>
        <fullName evidence="6">ABC transporter ATP-binding protein</fullName>
    </submittedName>
</protein>
<keyword evidence="3" id="KW-0547">Nucleotide-binding</keyword>
<dbReference type="InterPro" id="IPR027417">
    <property type="entry name" value="P-loop_NTPase"/>
</dbReference>
<gene>
    <name evidence="6" type="ORF">BN112_2867</name>
</gene>
<dbReference type="RefSeq" id="WP_003807937.1">
    <property type="nucleotide sequence ID" value="NC_019382.1"/>
</dbReference>
<organism evidence="6 7">
    <name type="scientific">Bordetella bronchiseptica 253</name>
    <dbReference type="NCBI Taxonomy" id="568707"/>
    <lineage>
        <taxon>Bacteria</taxon>
        <taxon>Pseudomonadati</taxon>
        <taxon>Pseudomonadota</taxon>
        <taxon>Betaproteobacteria</taxon>
        <taxon>Burkholderiales</taxon>
        <taxon>Alcaligenaceae</taxon>
        <taxon>Bordetella</taxon>
    </lineage>
</organism>
<dbReference type="PANTHER" id="PTHR45772:SF7">
    <property type="entry name" value="AMINO ACID ABC TRANSPORTER ATP-BINDING PROTEIN"/>
    <property type="match status" value="1"/>
</dbReference>
<dbReference type="GO" id="GO:0015192">
    <property type="term" value="F:L-phenylalanine transmembrane transporter activity"/>
    <property type="evidence" value="ECO:0007669"/>
    <property type="project" value="TreeGrafter"/>
</dbReference>
<dbReference type="PROSITE" id="PS50893">
    <property type="entry name" value="ABC_TRANSPORTER_2"/>
    <property type="match status" value="1"/>
</dbReference>
<dbReference type="GO" id="GO:1903805">
    <property type="term" value="P:L-valine import across plasma membrane"/>
    <property type="evidence" value="ECO:0007669"/>
    <property type="project" value="TreeGrafter"/>
</dbReference>
<dbReference type="Gene3D" id="3.40.50.300">
    <property type="entry name" value="P-loop containing nucleotide triphosphate hydrolases"/>
    <property type="match status" value="1"/>
</dbReference>
<dbReference type="GeneID" id="56480758"/>
<keyword evidence="2" id="KW-1003">Cell membrane</keyword>